<gene>
    <name evidence="1" type="ORF">Pc16g06230</name>
    <name evidence="1" type="ORF">PCH_Pc16g06230</name>
</gene>
<keyword evidence="2" id="KW-1185">Reference proteome</keyword>
<dbReference type="Proteomes" id="UP000000724">
    <property type="component" value="Contig Pc00c16"/>
</dbReference>
<dbReference type="BioCyc" id="PCHR:PC16G06230-MONOMER"/>
<proteinExistence type="predicted"/>
<sequence>MLTGRMDTPCLNNIAYNSKQTTQLPAVPVLSIIHFTFHAGVNILEPSQLASILWQKSLKFVSTIPGFQQLYWATVDADTDTASQDQQVIVLIQWDSGHGWKLFQSSLGFAMMLGYIRNISNRCIQITLPANLSRVSFDSVLEIVSFQFSDTLPTAQVDQKSDFRSKWESTISLYPSNVTTESESELIHYCGEWLELDHPSEGQFFIGLLFWKSDTVGNQREANFHNFRHYIADLVKDTTGVVSAYTNHLNKVSFESATPEQFDTSPTPIAAQFETNHPVFRTPVKPKYNVDESTFSENRDQLHLESMRQARRTPPQRIAGGPAGSWYPMGTLCQHHLPRRQGYPRNPDMEWISFRAQLEDSRVTGLFEDLRRKLWRIGDCPDLFWGKDQEEEGGSDRISLFMELEASKGQQPETRGQFQQFIKEFSDRCGDAIHDLSHRRIVRPIPIFMGLCREIDITVFHISENEFDQRSVEYAFSLFKRTTHQQQRVQSIHSPWSAIKALSEGWLSDQSEQTDTIQFVSVFGCEKEGAREEWYSDFAQRAQTQYDLLGHIIDWLRTLSKHITIQCLRLENDDPWMTADKHAKRERPPSPVPPSIFDIPWANNSKDGFWHVKSL</sequence>
<dbReference type="OMA" id="GHGWKLF"/>
<evidence type="ECO:0000313" key="2">
    <source>
        <dbReference type="Proteomes" id="UP000000724"/>
    </source>
</evidence>
<organism evidence="1 2">
    <name type="scientific">Penicillium rubens (strain ATCC 28089 / DSM 1075 / NRRL 1951 / Wisconsin 54-1255)</name>
    <name type="common">Penicillium chrysogenum</name>
    <dbReference type="NCBI Taxonomy" id="500485"/>
    <lineage>
        <taxon>Eukaryota</taxon>
        <taxon>Fungi</taxon>
        <taxon>Dikarya</taxon>
        <taxon>Ascomycota</taxon>
        <taxon>Pezizomycotina</taxon>
        <taxon>Eurotiomycetes</taxon>
        <taxon>Eurotiomycetidae</taxon>
        <taxon>Eurotiales</taxon>
        <taxon>Aspergillaceae</taxon>
        <taxon>Penicillium</taxon>
        <taxon>Penicillium chrysogenum species complex</taxon>
    </lineage>
</organism>
<reference evidence="1 2" key="1">
    <citation type="journal article" date="2008" name="Nat. Biotechnol.">
        <title>Genome sequencing and analysis of the filamentous fungus Penicillium chrysogenum.</title>
        <authorList>
            <person name="van den Berg M.A."/>
            <person name="Albang R."/>
            <person name="Albermann K."/>
            <person name="Badger J.H."/>
            <person name="Daran J.-M."/>
            <person name="Driessen A.J.M."/>
            <person name="Garcia-Estrada C."/>
            <person name="Fedorova N.D."/>
            <person name="Harris D.M."/>
            <person name="Heijne W.H.M."/>
            <person name="Joardar V.S."/>
            <person name="Kiel J.A.K.W."/>
            <person name="Kovalchuk A."/>
            <person name="Martin J.F."/>
            <person name="Nierman W.C."/>
            <person name="Nijland J.G."/>
            <person name="Pronk J.T."/>
            <person name="Roubos J.A."/>
            <person name="van der Klei I.J."/>
            <person name="van Peij N.N.M.E."/>
            <person name="Veenhuis M."/>
            <person name="von Doehren H."/>
            <person name="Wagner C."/>
            <person name="Wortman J.R."/>
            <person name="Bovenberg R.A.L."/>
        </authorList>
    </citation>
    <scope>NUCLEOTIDE SEQUENCE [LARGE SCALE GENOMIC DNA]</scope>
    <source>
        <strain evidence="2">ATCC 28089 / DSM 1075 / NRRL 1951 / Wisconsin 54-1255</strain>
    </source>
</reference>
<dbReference type="eggNOG" id="ENOG502SWX9">
    <property type="taxonomic scope" value="Eukaryota"/>
</dbReference>
<name>B6H8T9_PENRW</name>
<evidence type="ECO:0000313" key="1">
    <source>
        <dbReference type="EMBL" id="CAP93293.1"/>
    </source>
</evidence>
<dbReference type="OrthoDB" id="5153884at2759"/>
<protein>
    <submittedName>
        <fullName evidence="1">Pc16g06230 protein</fullName>
    </submittedName>
</protein>
<dbReference type="VEuPathDB" id="FungiDB:PCH_Pc16g06230"/>
<dbReference type="HOGENOM" id="CLU_032318_0_0_1"/>
<dbReference type="AlphaFoldDB" id="B6H8T9"/>
<accession>B6H8T9</accession>
<dbReference type="EMBL" id="AM920431">
    <property type="protein sequence ID" value="CAP93293.1"/>
    <property type="molecule type" value="Genomic_DNA"/>
</dbReference>